<accession>A0ABY8TMH9</accession>
<dbReference type="Gene3D" id="2.130.10.80">
    <property type="entry name" value="Galactose oxidase/kelch, beta-propeller"/>
    <property type="match status" value="1"/>
</dbReference>
<name>A0ABY8TMH9_TETOB</name>
<dbReference type="PANTHER" id="PTHR32208">
    <property type="entry name" value="SECRETED PROTEIN-RELATED"/>
    <property type="match status" value="1"/>
</dbReference>
<keyword evidence="2" id="KW-1185">Reference proteome</keyword>
<dbReference type="InterPro" id="IPR037293">
    <property type="entry name" value="Gal_Oxidase_central_sf"/>
</dbReference>
<sequence>MLPHPGSNSQGFKVLQVFDRDGDTWTNVPTIVNSACGGWTRLPDGRVGMFAGHYPTLQNKQLEGFTSVLLFDPSSSSLSRAGSLTTERWYPTALTLPSGEVYVPGGTQLQMPNGVWLKANGADIFSAAANSVRQVPLNSKLHAAGLGNWYMGGLVLPSGQVAVINKNIMQVVNPYTGAALADVPRLPDRVKNLVWE</sequence>
<gene>
    <name evidence="1" type="ORF">OEZ85_009007</name>
</gene>
<evidence type="ECO:0000313" key="2">
    <source>
        <dbReference type="Proteomes" id="UP001244341"/>
    </source>
</evidence>
<dbReference type="SUPFAM" id="SSF117281">
    <property type="entry name" value="Kelch motif"/>
    <property type="match status" value="1"/>
</dbReference>
<protein>
    <recommendedName>
        <fullName evidence="3">Galactose oxidase-like Early set domain-containing protein</fullName>
    </recommendedName>
</protein>
<evidence type="ECO:0000313" key="1">
    <source>
        <dbReference type="EMBL" id="WIA09617.1"/>
    </source>
</evidence>
<proteinExistence type="predicted"/>
<dbReference type="PANTHER" id="PTHR32208:SF21">
    <property type="entry name" value="LOW QUALITY PROTEIN: ALDEHYDE OXIDASE GLOX-LIKE"/>
    <property type="match status" value="1"/>
</dbReference>
<organism evidence="1 2">
    <name type="scientific">Tetradesmus obliquus</name>
    <name type="common">Green alga</name>
    <name type="synonym">Acutodesmus obliquus</name>
    <dbReference type="NCBI Taxonomy" id="3088"/>
    <lineage>
        <taxon>Eukaryota</taxon>
        <taxon>Viridiplantae</taxon>
        <taxon>Chlorophyta</taxon>
        <taxon>core chlorophytes</taxon>
        <taxon>Chlorophyceae</taxon>
        <taxon>CS clade</taxon>
        <taxon>Sphaeropleales</taxon>
        <taxon>Scenedesmaceae</taxon>
        <taxon>Tetradesmus</taxon>
    </lineage>
</organism>
<evidence type="ECO:0008006" key="3">
    <source>
        <dbReference type="Google" id="ProtNLM"/>
    </source>
</evidence>
<dbReference type="EMBL" id="CP126208">
    <property type="protein sequence ID" value="WIA09617.1"/>
    <property type="molecule type" value="Genomic_DNA"/>
</dbReference>
<dbReference type="Proteomes" id="UP001244341">
    <property type="component" value="Chromosome 1b"/>
</dbReference>
<dbReference type="InterPro" id="IPR015915">
    <property type="entry name" value="Kelch-typ_b-propeller"/>
</dbReference>
<reference evidence="1 2" key="1">
    <citation type="submission" date="2023-05" db="EMBL/GenBank/DDBJ databases">
        <title>A 100% complete, gapless, phased diploid assembly of the Scenedesmus obliquus UTEX 3031 genome.</title>
        <authorList>
            <person name="Biondi T.C."/>
            <person name="Hanschen E.R."/>
            <person name="Kwon T."/>
            <person name="Eng W."/>
            <person name="Kruse C.P.S."/>
            <person name="Koehler S.I."/>
            <person name="Kunde Y."/>
            <person name="Gleasner C.D."/>
            <person name="You Mak K.T."/>
            <person name="Polle J."/>
            <person name="Hovde B.T."/>
            <person name="Starkenburg S.R."/>
        </authorList>
    </citation>
    <scope>NUCLEOTIDE SEQUENCE [LARGE SCALE GENOMIC DNA]</scope>
    <source>
        <strain evidence="1 2">DOE0152z</strain>
    </source>
</reference>